<keyword evidence="2" id="KW-0964">Secreted</keyword>
<sequence>MFFTQQFVSIPIISNPHILCNKKALSHKHRTCETQEKTIEQVYTNERQKVSSPREVSVQNFENSPTPSEIPYLNGIWYGYNPNTKRHDFCEIIQEKDTNNLTFINEVKDRSKGSFLNKDTVIATEWDELIGHIRGNAIYWDNNTWWVRQLNGNLPCIFGNYCGLGCSGPGTPINPVDWCCKFHDDCYTEYDISYPFPTCDQELVKCLKPLEGSFPLLAPIILSPFSYAIDMVPTTILKYPPWN</sequence>
<evidence type="ECO:0000256" key="1">
    <source>
        <dbReference type="ARBA" id="ARBA00004613"/>
    </source>
</evidence>
<evidence type="ECO:0000313" key="4">
    <source>
        <dbReference type="Proteomes" id="UP000627781"/>
    </source>
</evidence>
<dbReference type="EMBL" id="JACSRA010000011">
    <property type="protein sequence ID" value="MBD7911451.1"/>
    <property type="molecule type" value="Genomic_DNA"/>
</dbReference>
<dbReference type="PROSITE" id="PS00118">
    <property type="entry name" value="PA2_HIS"/>
    <property type="match status" value="1"/>
</dbReference>
<proteinExistence type="predicted"/>
<gene>
    <name evidence="3" type="ORF">H9661_08790</name>
</gene>
<accession>A0ABR8PTE7</accession>
<evidence type="ECO:0000256" key="2">
    <source>
        <dbReference type="ARBA" id="ARBA00022525"/>
    </source>
</evidence>
<comment type="subcellular location">
    <subcellularLocation>
        <location evidence="1">Secreted</location>
    </subcellularLocation>
</comment>
<evidence type="ECO:0000313" key="3">
    <source>
        <dbReference type="EMBL" id="MBD7911451.1"/>
    </source>
</evidence>
<reference evidence="3 4" key="1">
    <citation type="submission" date="2020-08" db="EMBL/GenBank/DDBJ databases">
        <title>A Genomic Blueprint of the Chicken Gut Microbiome.</title>
        <authorList>
            <person name="Gilroy R."/>
            <person name="Ravi A."/>
            <person name="Getino M."/>
            <person name="Pursley I."/>
            <person name="Horton D.L."/>
            <person name="Alikhan N.-F."/>
            <person name="Baker D."/>
            <person name="Gharbi K."/>
            <person name="Hall N."/>
            <person name="Watson M."/>
            <person name="Adriaenssens E.M."/>
            <person name="Foster-Nyarko E."/>
            <person name="Jarju S."/>
            <person name="Secka A."/>
            <person name="Antonio M."/>
            <person name="Oren A."/>
            <person name="Chaudhuri R."/>
            <person name="La Ragione R.M."/>
            <person name="Hildebrand F."/>
            <person name="Pallen M.J."/>
        </authorList>
    </citation>
    <scope>NUCLEOTIDE SEQUENCE [LARGE SCALE GENOMIC DNA]</scope>
    <source>
        <strain evidence="3 4">Sa3CVN1</strain>
    </source>
</reference>
<keyword evidence="4" id="KW-1185">Reference proteome</keyword>
<name>A0ABR8PTE7_9CLOT</name>
<protein>
    <recommendedName>
        <fullName evidence="5">Phospholipase A(2)</fullName>
    </recommendedName>
</protein>
<dbReference type="InterPro" id="IPR033113">
    <property type="entry name" value="PLA2_histidine"/>
</dbReference>
<dbReference type="Proteomes" id="UP000627781">
    <property type="component" value="Unassembled WGS sequence"/>
</dbReference>
<dbReference type="Gene3D" id="1.20.90.10">
    <property type="entry name" value="Phospholipase A2 domain"/>
    <property type="match status" value="1"/>
</dbReference>
<evidence type="ECO:0008006" key="5">
    <source>
        <dbReference type="Google" id="ProtNLM"/>
    </source>
</evidence>
<dbReference type="RefSeq" id="WP_191768314.1">
    <property type="nucleotide sequence ID" value="NZ_JACSRA010000011.1"/>
</dbReference>
<dbReference type="SUPFAM" id="SSF48619">
    <property type="entry name" value="Phospholipase A2, PLA2"/>
    <property type="match status" value="1"/>
</dbReference>
<dbReference type="InterPro" id="IPR036444">
    <property type="entry name" value="PLipase_A2_dom_sf"/>
</dbReference>
<comment type="caution">
    <text evidence="3">The sequence shown here is derived from an EMBL/GenBank/DDBJ whole genome shotgun (WGS) entry which is preliminary data.</text>
</comment>
<organism evidence="3 4">
    <name type="scientific">Clostridium cibarium</name>
    <dbReference type="NCBI Taxonomy" id="2762247"/>
    <lineage>
        <taxon>Bacteria</taxon>
        <taxon>Bacillati</taxon>
        <taxon>Bacillota</taxon>
        <taxon>Clostridia</taxon>
        <taxon>Eubacteriales</taxon>
        <taxon>Clostridiaceae</taxon>
        <taxon>Clostridium</taxon>
    </lineage>
</organism>